<feature type="chain" id="PRO_5041059537" description="non-specific serine/threonine protein kinase" evidence="21">
    <location>
        <begin position="18"/>
        <end position="733"/>
    </location>
</feature>
<name>A0A251S723_HELAN</name>
<dbReference type="EC" id="2.7.11.1" evidence="2"/>
<keyword evidence="14 25" id="KW-0675">Receptor</keyword>
<proteinExistence type="predicted"/>
<dbReference type="GO" id="GO:0005886">
    <property type="term" value="C:plasma membrane"/>
    <property type="evidence" value="ECO:0000318"/>
    <property type="project" value="GO_Central"/>
</dbReference>
<keyword evidence="12 20" id="KW-0472">Membrane</keyword>
<evidence type="ECO:0000256" key="14">
    <source>
        <dbReference type="ARBA" id="ARBA00023170"/>
    </source>
</evidence>
<evidence type="ECO:0000256" key="15">
    <source>
        <dbReference type="ARBA" id="ARBA00023180"/>
    </source>
</evidence>
<dbReference type="Gene3D" id="1.10.510.10">
    <property type="entry name" value="Transferase(Phosphotransferase) domain 1"/>
    <property type="match status" value="1"/>
</dbReference>
<dbReference type="InterPro" id="IPR011009">
    <property type="entry name" value="Kinase-like_dom_sf"/>
</dbReference>
<dbReference type="PROSITE" id="PS00108">
    <property type="entry name" value="PROTEIN_KINASE_ST"/>
    <property type="match status" value="1"/>
</dbReference>
<dbReference type="InterPro" id="IPR017441">
    <property type="entry name" value="Protein_kinase_ATP_BS"/>
</dbReference>
<evidence type="ECO:0000259" key="23">
    <source>
        <dbReference type="PROSITE" id="PS51473"/>
    </source>
</evidence>
<evidence type="ECO:0000256" key="3">
    <source>
        <dbReference type="ARBA" id="ARBA00022527"/>
    </source>
</evidence>
<reference evidence="25" key="2">
    <citation type="submission" date="2017-02" db="EMBL/GenBank/DDBJ databases">
        <title>Sunflower complete genome.</title>
        <authorList>
            <person name="Langlade N."/>
            <person name="Munos S."/>
        </authorList>
    </citation>
    <scope>NUCLEOTIDE SEQUENCE [LARGE SCALE GENOMIC DNA]</scope>
    <source>
        <tissue evidence="25">Leaves</tissue>
    </source>
</reference>
<dbReference type="PROSITE" id="PS51473">
    <property type="entry name" value="GNK2"/>
    <property type="match status" value="2"/>
</dbReference>
<dbReference type="CDD" id="cd23509">
    <property type="entry name" value="Gnk2-like"/>
    <property type="match status" value="2"/>
</dbReference>
<keyword evidence="10 18" id="KW-0067">ATP-binding</keyword>
<dbReference type="GO" id="GO:0005524">
    <property type="term" value="F:ATP binding"/>
    <property type="evidence" value="ECO:0007669"/>
    <property type="project" value="UniProtKB-UniRule"/>
</dbReference>
<keyword evidence="8 18" id="KW-0547">Nucleotide-binding</keyword>
<evidence type="ECO:0000256" key="20">
    <source>
        <dbReference type="SAM" id="Phobius"/>
    </source>
</evidence>
<evidence type="ECO:0000256" key="1">
    <source>
        <dbReference type="ARBA" id="ARBA00004167"/>
    </source>
</evidence>
<dbReference type="CDD" id="cd14066">
    <property type="entry name" value="STKc_IRAK"/>
    <property type="match status" value="1"/>
</dbReference>
<dbReference type="Pfam" id="PF07714">
    <property type="entry name" value="PK_Tyr_Ser-Thr"/>
    <property type="match status" value="1"/>
</dbReference>
<keyword evidence="11 20" id="KW-1133">Transmembrane helix</keyword>
<dbReference type="EMBL" id="CM007904">
    <property type="protein sequence ID" value="OTF94553.1"/>
    <property type="molecule type" value="Genomic_DNA"/>
</dbReference>
<evidence type="ECO:0000256" key="17">
    <source>
        <dbReference type="ARBA" id="ARBA00048679"/>
    </source>
</evidence>
<protein>
    <recommendedName>
        <fullName evidence="2">non-specific serine/threonine protein kinase</fullName>
        <ecNumber evidence="2">2.7.11.1</ecNumber>
    </recommendedName>
</protein>
<comment type="subcellular location">
    <subcellularLocation>
        <location evidence="1">Membrane</location>
        <topology evidence="1">Single-pass membrane protein</topology>
    </subcellularLocation>
</comment>
<keyword evidence="3" id="KW-0723">Serine/threonine-protein kinase</keyword>
<dbReference type="InterPro" id="IPR008271">
    <property type="entry name" value="Ser/Thr_kinase_AS"/>
</dbReference>
<evidence type="ECO:0000256" key="16">
    <source>
        <dbReference type="ARBA" id="ARBA00047899"/>
    </source>
</evidence>
<dbReference type="PROSITE" id="PS00107">
    <property type="entry name" value="PROTEIN_KINASE_ATP"/>
    <property type="match status" value="1"/>
</dbReference>
<evidence type="ECO:0000256" key="4">
    <source>
        <dbReference type="ARBA" id="ARBA00022679"/>
    </source>
</evidence>
<dbReference type="GO" id="GO:0007165">
    <property type="term" value="P:signal transduction"/>
    <property type="evidence" value="ECO:0000318"/>
    <property type="project" value="GO_Central"/>
</dbReference>
<evidence type="ECO:0000256" key="19">
    <source>
        <dbReference type="SAM" id="MobiDB-lite"/>
    </source>
</evidence>
<dbReference type="AlphaFoldDB" id="A0A251S723"/>
<keyword evidence="26" id="KW-1185">Reference proteome</keyword>
<evidence type="ECO:0000256" key="7">
    <source>
        <dbReference type="ARBA" id="ARBA00022737"/>
    </source>
</evidence>
<organism evidence="25 26">
    <name type="scientific">Helianthus annuus</name>
    <name type="common">Common sunflower</name>
    <dbReference type="NCBI Taxonomy" id="4232"/>
    <lineage>
        <taxon>Eukaryota</taxon>
        <taxon>Viridiplantae</taxon>
        <taxon>Streptophyta</taxon>
        <taxon>Embryophyta</taxon>
        <taxon>Tracheophyta</taxon>
        <taxon>Spermatophyta</taxon>
        <taxon>Magnoliopsida</taxon>
        <taxon>eudicotyledons</taxon>
        <taxon>Gunneridae</taxon>
        <taxon>Pentapetalae</taxon>
        <taxon>asterids</taxon>
        <taxon>campanulids</taxon>
        <taxon>Asterales</taxon>
        <taxon>Asteraceae</taxon>
        <taxon>Asteroideae</taxon>
        <taxon>Heliantheae alliance</taxon>
        <taxon>Heliantheae</taxon>
        <taxon>Helianthus</taxon>
    </lineage>
</organism>
<evidence type="ECO:0000256" key="12">
    <source>
        <dbReference type="ARBA" id="ARBA00023136"/>
    </source>
</evidence>
<reference evidence="24 26" key="1">
    <citation type="journal article" date="2017" name="Nature">
        <title>The sunflower genome provides insights into oil metabolism, flowering and Asterid evolution.</title>
        <authorList>
            <person name="Badouin H."/>
            <person name="Gouzy J."/>
            <person name="Grassa C.J."/>
            <person name="Murat F."/>
            <person name="Staton S.E."/>
            <person name="Cottret L."/>
            <person name="Lelandais-Briere C."/>
            <person name="Owens G.L."/>
            <person name="Carrere S."/>
            <person name="Mayjonade B."/>
            <person name="Legrand L."/>
            <person name="Gill N."/>
            <person name="Kane N.C."/>
            <person name="Bowers J.E."/>
            <person name="Hubner S."/>
            <person name="Bellec A."/>
            <person name="Berard A."/>
            <person name="Berges H."/>
            <person name="Blanchet N."/>
            <person name="Boniface M.C."/>
            <person name="Brunel D."/>
            <person name="Catrice O."/>
            <person name="Chaidir N."/>
            <person name="Claudel C."/>
            <person name="Donnadieu C."/>
            <person name="Faraut T."/>
            <person name="Fievet G."/>
            <person name="Helmstetter N."/>
            <person name="King M."/>
            <person name="Knapp S.J."/>
            <person name="Lai Z."/>
            <person name="Le Paslier M.C."/>
            <person name="Lippi Y."/>
            <person name="Lorenzon L."/>
            <person name="Mandel J.R."/>
            <person name="Marage G."/>
            <person name="Marchand G."/>
            <person name="Marquand E."/>
            <person name="Bret-Mestries E."/>
            <person name="Morien E."/>
            <person name="Nambeesan S."/>
            <person name="Nguyen T."/>
            <person name="Pegot-Espagnet P."/>
            <person name="Pouilly N."/>
            <person name="Raftis F."/>
            <person name="Sallet E."/>
            <person name="Schiex T."/>
            <person name="Thomas J."/>
            <person name="Vandecasteele C."/>
            <person name="Vares D."/>
            <person name="Vear F."/>
            <person name="Vautrin S."/>
            <person name="Crespi M."/>
            <person name="Mangin B."/>
            <person name="Burke J.M."/>
            <person name="Salse J."/>
            <person name="Munos S."/>
            <person name="Vincourt P."/>
            <person name="Rieseberg L.H."/>
            <person name="Langlade N.B."/>
        </authorList>
    </citation>
    <scope>NUCLEOTIDE SEQUENCE [LARGE SCALE GENOMIC DNA]</scope>
    <source>
        <strain evidence="26">cv. SF193</strain>
        <tissue evidence="24">Leaves</tissue>
    </source>
</reference>
<dbReference type="FunFam" id="3.30.200.20:FF:000195">
    <property type="entry name" value="G-type lectin S-receptor-like serine/threonine-protein kinase"/>
    <property type="match status" value="1"/>
</dbReference>
<feature type="region of interest" description="Disordered" evidence="19">
    <location>
        <begin position="341"/>
        <end position="367"/>
    </location>
</feature>
<dbReference type="Gene3D" id="3.30.430.20">
    <property type="entry name" value="Gnk2 domain, C-X8-C-X2-C motif"/>
    <property type="match status" value="2"/>
</dbReference>
<keyword evidence="4 24" id="KW-0808">Transferase</keyword>
<comment type="catalytic activity">
    <reaction evidence="17">
        <text>L-seryl-[protein] + ATP = O-phospho-L-seryl-[protein] + ADP + H(+)</text>
        <dbReference type="Rhea" id="RHEA:17989"/>
        <dbReference type="Rhea" id="RHEA-COMP:9863"/>
        <dbReference type="Rhea" id="RHEA-COMP:11604"/>
        <dbReference type="ChEBI" id="CHEBI:15378"/>
        <dbReference type="ChEBI" id="CHEBI:29999"/>
        <dbReference type="ChEBI" id="CHEBI:30616"/>
        <dbReference type="ChEBI" id="CHEBI:83421"/>
        <dbReference type="ChEBI" id="CHEBI:456216"/>
        <dbReference type="EC" id="2.7.11.1"/>
    </reaction>
</comment>
<evidence type="ECO:0000256" key="13">
    <source>
        <dbReference type="ARBA" id="ARBA00023157"/>
    </source>
</evidence>
<comment type="catalytic activity">
    <reaction evidence="16">
        <text>L-threonyl-[protein] + ATP = O-phospho-L-threonyl-[protein] + ADP + H(+)</text>
        <dbReference type="Rhea" id="RHEA:46608"/>
        <dbReference type="Rhea" id="RHEA-COMP:11060"/>
        <dbReference type="Rhea" id="RHEA-COMP:11605"/>
        <dbReference type="ChEBI" id="CHEBI:15378"/>
        <dbReference type="ChEBI" id="CHEBI:30013"/>
        <dbReference type="ChEBI" id="CHEBI:30616"/>
        <dbReference type="ChEBI" id="CHEBI:61977"/>
        <dbReference type="ChEBI" id="CHEBI:456216"/>
        <dbReference type="EC" id="2.7.11.1"/>
    </reaction>
</comment>
<feature type="binding site" evidence="18">
    <location>
        <position position="427"/>
    </location>
    <ligand>
        <name>ATP</name>
        <dbReference type="ChEBI" id="CHEBI:30616"/>
    </ligand>
</feature>
<dbReference type="GO" id="GO:0004674">
    <property type="term" value="F:protein serine/threonine kinase activity"/>
    <property type="evidence" value="ECO:0000318"/>
    <property type="project" value="GO_Central"/>
</dbReference>
<dbReference type="SMART" id="SM00220">
    <property type="entry name" value="S_TKc"/>
    <property type="match status" value="1"/>
</dbReference>
<feature type="region of interest" description="Disordered" evidence="19">
    <location>
        <begin position="669"/>
        <end position="689"/>
    </location>
</feature>
<evidence type="ECO:0000313" key="26">
    <source>
        <dbReference type="Proteomes" id="UP000215914"/>
    </source>
</evidence>
<dbReference type="PANTHER" id="PTHR27002:SF804">
    <property type="entry name" value="OS02G0710500 PROTEIN"/>
    <property type="match status" value="1"/>
</dbReference>
<evidence type="ECO:0000313" key="24">
    <source>
        <dbReference type="EMBL" id="KAF5763502.1"/>
    </source>
</evidence>
<keyword evidence="13" id="KW-1015">Disulfide bond</keyword>
<evidence type="ECO:0000256" key="9">
    <source>
        <dbReference type="ARBA" id="ARBA00022777"/>
    </source>
</evidence>
<dbReference type="InterPro" id="IPR000719">
    <property type="entry name" value="Prot_kinase_dom"/>
</dbReference>
<dbReference type="GO" id="GO:0006955">
    <property type="term" value="P:immune response"/>
    <property type="evidence" value="ECO:0000318"/>
    <property type="project" value="GO_Central"/>
</dbReference>
<keyword evidence="15" id="KW-0325">Glycoprotein</keyword>
<dbReference type="EMBL" id="MNCJ02000330">
    <property type="protein sequence ID" value="KAF5763502.1"/>
    <property type="molecule type" value="Genomic_DNA"/>
</dbReference>
<dbReference type="InterPro" id="IPR002902">
    <property type="entry name" value="GNK2"/>
</dbReference>
<keyword evidence="6 21" id="KW-0732">Signal</keyword>
<evidence type="ECO:0000259" key="22">
    <source>
        <dbReference type="PROSITE" id="PS50011"/>
    </source>
</evidence>
<dbReference type="FunFam" id="1.10.510.10:FF:000129">
    <property type="entry name" value="cysteine-rich receptor-like protein kinase 10"/>
    <property type="match status" value="1"/>
</dbReference>
<dbReference type="PANTHER" id="PTHR27002">
    <property type="entry name" value="RECEPTOR-LIKE SERINE/THREONINE-PROTEIN KINASE SD1-8"/>
    <property type="match status" value="1"/>
</dbReference>
<feature type="signal peptide" evidence="21">
    <location>
        <begin position="1"/>
        <end position="17"/>
    </location>
</feature>
<dbReference type="Gene3D" id="3.30.200.20">
    <property type="entry name" value="Phosphorylase Kinase, domain 1"/>
    <property type="match status" value="1"/>
</dbReference>
<sequence>MLILFLFFPIFSGVVTAQSEFLYAWCSTFGNYSGVTDSYRTELGDIMYRLKDTNNGFGYHKSTYFKGEVVALCRGDLEPEPCKRCVDDATRRLLQVCPSQFEAVGWYDTCFLSYSGLTTAIDRQLVYRYVSFRYYDNASSYDKWNKTVWDLLTKLQAETVGGGPLRKYASGNSTASGLTIFGIMQCRPDLSAQQCGDCLDDCLHKVKELYKPAPIRRQVKVYTTNCVIRYENYRFFNSTWFPANTSSGELFLLKCVLKDSLFVSRLLTLQCLQEIRLRNLQVKSVFKDSLIVFARLLKCTLVFAGRSRTILVVVIVGAVAIIAGIIAYFLFRRYQKQKRTIRGPEPEQADESIVTRPEPDQAGCSHDARSNPEIIIEDDGTGEVHSFSLSTIQVATNNFSLENVLGEGGFGSVYKGVLENGQAIAVKRLSRNSSQGVVEFKTEVNLVAKVQHRNLVRLLGYCVQEPERLLVYEYMANNSLDTILFDDEKCKELDWVKRAKIINGIANGLRYLHEESRVKIIHRDLKTSNILLDEDMNSLISDFGTARIVGQKQNYAVTQQTIGTYGYMAPEYAMHGRFSTKSDVFGFGMVLLEIVCGQKNNHFRYKNQPEEFLLTASRLWRANKGEELIDGRLALDIPIGKVIRWIHIALLCVEERPGNRPSMSTVVSMLSDQGSGSLPEPINPPMVPRRDERHTEPTMTMDNVGEVFTSLYQPRYTQTCAKFKKKIYEWNSE</sequence>
<evidence type="ECO:0000256" key="2">
    <source>
        <dbReference type="ARBA" id="ARBA00012513"/>
    </source>
</evidence>
<dbReference type="SUPFAM" id="SSF56112">
    <property type="entry name" value="Protein kinase-like (PK-like)"/>
    <property type="match status" value="1"/>
</dbReference>
<dbReference type="GO" id="GO:0006950">
    <property type="term" value="P:response to stress"/>
    <property type="evidence" value="ECO:0007669"/>
    <property type="project" value="UniProtKB-ARBA"/>
</dbReference>
<dbReference type="Proteomes" id="UP000215914">
    <property type="component" value="Chromosome 15"/>
</dbReference>
<feature type="domain" description="Gnk2-homologous" evidence="23">
    <location>
        <begin position="126"/>
        <end position="235"/>
    </location>
</feature>
<dbReference type="InterPro" id="IPR038408">
    <property type="entry name" value="GNK2_sf"/>
</dbReference>
<dbReference type="InterPro" id="IPR001245">
    <property type="entry name" value="Ser-Thr/Tyr_kinase_cat_dom"/>
</dbReference>
<evidence type="ECO:0000256" key="5">
    <source>
        <dbReference type="ARBA" id="ARBA00022692"/>
    </source>
</evidence>
<feature type="domain" description="Gnk2-homologous" evidence="23">
    <location>
        <begin position="20"/>
        <end position="119"/>
    </location>
</feature>
<feature type="transmembrane region" description="Helical" evidence="20">
    <location>
        <begin position="310"/>
        <end position="331"/>
    </location>
</feature>
<reference evidence="24" key="3">
    <citation type="submission" date="2020-06" db="EMBL/GenBank/DDBJ databases">
        <title>Helianthus annuus Genome sequencing and assembly Release 2.</title>
        <authorList>
            <person name="Gouzy J."/>
            <person name="Langlade N."/>
            <person name="Munos S."/>
        </authorList>
    </citation>
    <scope>NUCLEOTIDE SEQUENCE</scope>
    <source>
        <tissue evidence="24">Leaves</tissue>
    </source>
</reference>
<gene>
    <name evidence="25" type="primary">CRK23</name>
    <name evidence="25" type="ORF">HannXRQ_Chr15g0473371</name>
    <name evidence="24" type="ORF">HanXRQr2_Chr15g0680941</name>
</gene>
<keyword evidence="7" id="KW-0677">Repeat</keyword>
<dbReference type="Pfam" id="PF01657">
    <property type="entry name" value="Stress-antifung"/>
    <property type="match status" value="2"/>
</dbReference>
<dbReference type="Gramene" id="mRNA:HanXRQr2_Chr15g0680941">
    <property type="protein sequence ID" value="mRNA:HanXRQr2_Chr15g0680941"/>
    <property type="gene ID" value="HanXRQr2_Chr15g0680941"/>
</dbReference>
<dbReference type="PROSITE" id="PS50011">
    <property type="entry name" value="PROTEIN_KINASE_DOM"/>
    <property type="match status" value="1"/>
</dbReference>
<evidence type="ECO:0000256" key="21">
    <source>
        <dbReference type="SAM" id="SignalP"/>
    </source>
</evidence>
<evidence type="ECO:0000256" key="8">
    <source>
        <dbReference type="ARBA" id="ARBA00022741"/>
    </source>
</evidence>
<dbReference type="OMA" id="CAYSRIA"/>
<evidence type="ECO:0000313" key="25">
    <source>
        <dbReference type="EMBL" id="OTF94553.1"/>
    </source>
</evidence>
<dbReference type="InParanoid" id="A0A251S723"/>
<keyword evidence="9 25" id="KW-0418">Kinase</keyword>
<feature type="domain" description="Protein kinase" evidence="22">
    <location>
        <begin position="399"/>
        <end position="678"/>
    </location>
</feature>
<evidence type="ECO:0000256" key="6">
    <source>
        <dbReference type="ARBA" id="ARBA00022729"/>
    </source>
</evidence>
<evidence type="ECO:0000256" key="18">
    <source>
        <dbReference type="PROSITE-ProRule" id="PRU10141"/>
    </source>
</evidence>
<evidence type="ECO:0000256" key="11">
    <source>
        <dbReference type="ARBA" id="ARBA00022989"/>
    </source>
</evidence>
<evidence type="ECO:0000256" key="10">
    <source>
        <dbReference type="ARBA" id="ARBA00022840"/>
    </source>
</evidence>
<keyword evidence="5 20" id="KW-0812">Transmembrane</keyword>
<accession>A0A251S723</accession>